<evidence type="ECO:0000259" key="10">
    <source>
        <dbReference type="Pfam" id="PF23769"/>
    </source>
</evidence>
<dbReference type="Pfam" id="PF23869">
    <property type="entry name" value="Beta-prop_WDR75_1st"/>
    <property type="match status" value="1"/>
</dbReference>
<dbReference type="SMART" id="SM00320">
    <property type="entry name" value="WD40"/>
    <property type="match status" value="6"/>
</dbReference>
<keyword evidence="2" id="KW-0690">Ribosome biogenesis</keyword>
<dbReference type="SUPFAM" id="SSF50969">
    <property type="entry name" value="YVTN repeat-like/Quinoprotein amine dehydrogenase"/>
    <property type="match status" value="1"/>
</dbReference>
<dbReference type="GO" id="GO:0032040">
    <property type="term" value="C:small-subunit processome"/>
    <property type="evidence" value="ECO:0007669"/>
    <property type="project" value="InterPro"/>
</dbReference>
<feature type="repeat" description="WD" evidence="8">
    <location>
        <begin position="263"/>
        <end position="287"/>
    </location>
</feature>
<dbReference type="InterPro" id="IPR011044">
    <property type="entry name" value="Quino_amine_DH_bsu"/>
</dbReference>
<evidence type="ECO:0000256" key="1">
    <source>
        <dbReference type="ARBA" id="ARBA00004604"/>
    </source>
</evidence>
<dbReference type="EMBL" id="KB445791">
    <property type="protein sequence ID" value="EMD41924.1"/>
    <property type="molecule type" value="Genomic_DNA"/>
</dbReference>
<feature type="repeat" description="WD" evidence="8">
    <location>
        <begin position="310"/>
        <end position="351"/>
    </location>
</feature>
<evidence type="ECO:0000313" key="12">
    <source>
        <dbReference type="Proteomes" id="UP000016930"/>
    </source>
</evidence>
<evidence type="ECO:0000256" key="9">
    <source>
        <dbReference type="SAM" id="MobiDB-lite"/>
    </source>
</evidence>
<gene>
    <name evidence="11" type="ORF">CERSUDRAFT_42851</name>
</gene>
<dbReference type="InterPro" id="IPR036322">
    <property type="entry name" value="WD40_repeat_dom_sf"/>
</dbReference>
<keyword evidence="12" id="KW-1185">Reference proteome</keyword>
<evidence type="ECO:0000256" key="5">
    <source>
        <dbReference type="ARBA" id="ARBA00022737"/>
    </source>
</evidence>
<evidence type="ECO:0000256" key="8">
    <source>
        <dbReference type="PROSITE-ProRule" id="PRU00221"/>
    </source>
</evidence>
<dbReference type="PANTHER" id="PTHR44215">
    <property type="entry name" value="WD REPEAT-CONTAINING PROTEIN 75"/>
    <property type="match status" value="1"/>
</dbReference>
<dbReference type="InterPro" id="IPR015943">
    <property type="entry name" value="WD40/YVTN_repeat-like_dom_sf"/>
</dbReference>
<keyword evidence="5" id="KW-0677">Repeat</keyword>
<dbReference type="InterPro" id="IPR001680">
    <property type="entry name" value="WD40_rpt"/>
</dbReference>
<feature type="region of interest" description="Disordered" evidence="9">
    <location>
        <begin position="1"/>
        <end position="49"/>
    </location>
</feature>
<evidence type="ECO:0000256" key="2">
    <source>
        <dbReference type="ARBA" id="ARBA00022517"/>
    </source>
</evidence>
<dbReference type="GO" id="GO:2000234">
    <property type="term" value="P:positive regulation of rRNA processing"/>
    <property type="evidence" value="ECO:0007669"/>
    <property type="project" value="TreeGrafter"/>
</dbReference>
<feature type="region of interest" description="Disordered" evidence="9">
    <location>
        <begin position="439"/>
        <end position="472"/>
    </location>
</feature>
<proteinExistence type="predicted"/>
<dbReference type="GO" id="GO:0006364">
    <property type="term" value="P:rRNA processing"/>
    <property type="evidence" value="ECO:0007669"/>
    <property type="project" value="UniProtKB-KW"/>
</dbReference>
<reference evidence="11 12" key="1">
    <citation type="journal article" date="2012" name="Proc. Natl. Acad. Sci. U.S.A.">
        <title>Comparative genomics of Ceriporiopsis subvermispora and Phanerochaete chrysosporium provide insight into selective ligninolysis.</title>
        <authorList>
            <person name="Fernandez-Fueyo E."/>
            <person name="Ruiz-Duenas F.J."/>
            <person name="Ferreira P."/>
            <person name="Floudas D."/>
            <person name="Hibbett D.S."/>
            <person name="Canessa P."/>
            <person name="Larrondo L.F."/>
            <person name="James T.Y."/>
            <person name="Seelenfreund D."/>
            <person name="Lobos S."/>
            <person name="Polanco R."/>
            <person name="Tello M."/>
            <person name="Honda Y."/>
            <person name="Watanabe T."/>
            <person name="Watanabe T."/>
            <person name="Ryu J.S."/>
            <person name="Kubicek C.P."/>
            <person name="Schmoll M."/>
            <person name="Gaskell J."/>
            <person name="Hammel K.E."/>
            <person name="St John F.J."/>
            <person name="Vanden Wymelenberg A."/>
            <person name="Sabat G."/>
            <person name="Splinter BonDurant S."/>
            <person name="Syed K."/>
            <person name="Yadav J.S."/>
            <person name="Doddapaneni H."/>
            <person name="Subramanian V."/>
            <person name="Lavin J.L."/>
            <person name="Oguiza J.A."/>
            <person name="Perez G."/>
            <person name="Pisabarro A.G."/>
            <person name="Ramirez L."/>
            <person name="Santoyo F."/>
            <person name="Master E."/>
            <person name="Coutinho P.M."/>
            <person name="Henrissat B."/>
            <person name="Lombard V."/>
            <person name="Magnuson J.K."/>
            <person name="Kuees U."/>
            <person name="Hori C."/>
            <person name="Igarashi K."/>
            <person name="Samejima M."/>
            <person name="Held B.W."/>
            <person name="Barry K.W."/>
            <person name="LaButti K.M."/>
            <person name="Lapidus A."/>
            <person name="Lindquist E.A."/>
            <person name="Lucas S.M."/>
            <person name="Riley R."/>
            <person name="Salamov A.A."/>
            <person name="Hoffmeister D."/>
            <person name="Schwenk D."/>
            <person name="Hadar Y."/>
            <person name="Yarden O."/>
            <person name="de Vries R.P."/>
            <person name="Wiebenga A."/>
            <person name="Stenlid J."/>
            <person name="Eastwood D."/>
            <person name="Grigoriev I.V."/>
            <person name="Berka R.M."/>
            <person name="Blanchette R.A."/>
            <person name="Kersten P."/>
            <person name="Martinez A.T."/>
            <person name="Vicuna R."/>
            <person name="Cullen D."/>
        </authorList>
    </citation>
    <scope>NUCLEOTIDE SEQUENCE [LARGE SCALE GENOMIC DNA]</scope>
    <source>
        <strain evidence="11 12">B</strain>
    </source>
</reference>
<dbReference type="Gene3D" id="2.130.10.10">
    <property type="entry name" value="YVTN repeat-like/Quinoprotein amine dehydrogenase"/>
    <property type="match status" value="3"/>
</dbReference>
<dbReference type="SUPFAM" id="SSF50978">
    <property type="entry name" value="WD40 repeat-like"/>
    <property type="match status" value="1"/>
</dbReference>
<feature type="compositionally biased region" description="Basic and acidic residues" evidence="9">
    <location>
        <begin position="1"/>
        <end position="12"/>
    </location>
</feature>
<dbReference type="AlphaFoldDB" id="M2PYG9"/>
<dbReference type="HOGENOM" id="CLU_005417_1_0_1"/>
<name>M2PYG9_CERS8</name>
<comment type="subcellular location">
    <subcellularLocation>
        <location evidence="1">Nucleus</location>
        <location evidence="1">Nucleolus</location>
    </subcellularLocation>
</comment>
<dbReference type="PROSITE" id="PS50294">
    <property type="entry name" value="WD_REPEATS_REGION"/>
    <property type="match status" value="1"/>
</dbReference>
<sequence length="919" mass="100661">MTPLKSRLDGQHLQDSPSSGSPKLKRNQARAQKAEESEPSAAASTSRVPESKPWSWRSLTDAAASRAPPFFTKDGRYFFAVVGSSVKIYSVATGQIVSTLDAAPTNSSSSSGRDLSITSAILSPHNPYQIITGSIDGYIRVWDFLEAVLLQTVKVSQPILNLTAHDALKDHVFVAVSRRSKKQTRKDNAMVLRVSLKPTDATAGLPEQISSEISLIGRTRSTTGLALSPSGAWLVATGGHKAYVCSTANVKAGFTKFVSPEHLTCLAFHPTEEYFATGDSKGVVRVWYCLNEAATLNTADVEKTAQTTTLHWHAHAVSSLAFTANGAYLLSGGEEAVMVIWQLHTGKQEFVPRVGSPIAHVAVSNTGTEEEYLLSLADASFVFVRSGTMKISKTIARVKLGESLCLSHDHPTTSTSVPLAVHPPTSTFVLPSSHPSSLQTFSPSSSRLTHELEVSPSNRVSKRDENPLEPSRVESAVMSEDGQWMATIDSRAADDTFRGEVYLKFWSWEAASGMWTLNTRIDRPHGVERVTSLAFAPGSQTKGTLFLVSTGGDGHIKTWRIRSVRTKSGDVDDFWVVRSSYSFRSEIPRHVSWSLDGSVLCISFRSHVALFDPITNSLHQVLTTPQCKDITSAFFIGNSSRYLAVIGTRDVLLWDLVAQTIRWQYRSSTIIERVVPHPREEIFAVFERGVPAGPGKSVTQIVTLNSSSPVPVGTYTLPFHLRNAVSHASLNTLSATTTSFTFVGITTSWKFVVFGDEVRLPDEEGSRANEIIDDVNVRPRTLFQDIFGKSAFANITARTSLSGHGETSQPWRGKEVAEIFDAPAYLMPPLDSVFDALTDGFLSLRPAQDVQDISDDEREHEDVDMELDVDEDHGPVIAGTAIDRVVSNKEMDSFVELFKQYALKGLSLRHSSTRKHAYR</sequence>
<keyword evidence="7" id="KW-0539">Nucleus</keyword>
<dbReference type="OrthoDB" id="4096at2759"/>
<accession>M2PYG9</accession>
<dbReference type="PANTHER" id="PTHR44215:SF1">
    <property type="entry name" value="WD REPEAT-CONTAINING PROTEIN 75"/>
    <property type="match status" value="1"/>
</dbReference>
<feature type="repeat" description="WD" evidence="8">
    <location>
        <begin position="110"/>
        <end position="152"/>
    </location>
</feature>
<keyword evidence="6" id="KW-0804">Transcription</keyword>
<evidence type="ECO:0000256" key="6">
    <source>
        <dbReference type="ARBA" id="ARBA00023163"/>
    </source>
</evidence>
<dbReference type="STRING" id="914234.M2PYG9"/>
<evidence type="ECO:0000256" key="7">
    <source>
        <dbReference type="ARBA" id="ARBA00023242"/>
    </source>
</evidence>
<protein>
    <recommendedName>
        <fullName evidence="10">WD repeat-containing protein 75 second beta-propeller domain-containing protein</fullName>
    </recommendedName>
</protein>
<feature type="domain" description="WD repeat-containing protein 75 second beta-propeller" evidence="10">
    <location>
        <begin position="420"/>
        <end position="685"/>
    </location>
</feature>
<keyword evidence="4 8" id="KW-0853">WD repeat</keyword>
<dbReference type="GO" id="GO:0003723">
    <property type="term" value="F:RNA binding"/>
    <property type="evidence" value="ECO:0007669"/>
    <property type="project" value="InterPro"/>
</dbReference>
<keyword evidence="3" id="KW-0698">rRNA processing</keyword>
<dbReference type="GO" id="GO:0045943">
    <property type="term" value="P:positive regulation of transcription by RNA polymerase I"/>
    <property type="evidence" value="ECO:0007669"/>
    <property type="project" value="InterPro"/>
</dbReference>
<dbReference type="Proteomes" id="UP000016930">
    <property type="component" value="Unassembled WGS sequence"/>
</dbReference>
<dbReference type="InterPro" id="IPR053826">
    <property type="entry name" value="WDR75"/>
</dbReference>
<organism evidence="11 12">
    <name type="scientific">Ceriporiopsis subvermispora (strain B)</name>
    <name type="common">White-rot fungus</name>
    <name type="synonym">Gelatoporia subvermispora</name>
    <dbReference type="NCBI Taxonomy" id="914234"/>
    <lineage>
        <taxon>Eukaryota</taxon>
        <taxon>Fungi</taxon>
        <taxon>Dikarya</taxon>
        <taxon>Basidiomycota</taxon>
        <taxon>Agaricomycotina</taxon>
        <taxon>Agaricomycetes</taxon>
        <taxon>Polyporales</taxon>
        <taxon>Gelatoporiaceae</taxon>
        <taxon>Gelatoporia</taxon>
    </lineage>
</organism>
<evidence type="ECO:0000256" key="3">
    <source>
        <dbReference type="ARBA" id="ARBA00022552"/>
    </source>
</evidence>
<dbReference type="PROSITE" id="PS50082">
    <property type="entry name" value="WD_REPEATS_2"/>
    <property type="match status" value="3"/>
</dbReference>
<evidence type="ECO:0000313" key="11">
    <source>
        <dbReference type="EMBL" id="EMD41924.1"/>
    </source>
</evidence>
<dbReference type="InterPro" id="IPR057644">
    <property type="entry name" value="Beta-prop_WDR75_2nd"/>
</dbReference>
<dbReference type="Pfam" id="PF23769">
    <property type="entry name" value="Beta-prop_WDR75_2nd"/>
    <property type="match status" value="1"/>
</dbReference>
<evidence type="ECO:0000256" key="4">
    <source>
        <dbReference type="ARBA" id="ARBA00022574"/>
    </source>
</evidence>